<evidence type="ECO:0000313" key="12">
    <source>
        <dbReference type="Proteomes" id="UP000305948"/>
    </source>
</evidence>
<accession>A0A5C3MWJ0</accession>
<evidence type="ECO:0000313" key="11">
    <source>
        <dbReference type="EMBL" id="TFK49232.1"/>
    </source>
</evidence>
<dbReference type="GO" id="GO:0005737">
    <property type="term" value="C:cytoplasm"/>
    <property type="evidence" value="ECO:0007669"/>
    <property type="project" value="UniProtKB-SubCell"/>
</dbReference>
<evidence type="ECO:0000256" key="1">
    <source>
        <dbReference type="ARBA" id="ARBA00004123"/>
    </source>
</evidence>
<dbReference type="EC" id="2.1.1.85" evidence="3"/>
<evidence type="ECO:0000256" key="6">
    <source>
        <dbReference type="ARBA" id="ARBA00022679"/>
    </source>
</evidence>
<dbReference type="AlphaFoldDB" id="A0A5C3MWJ0"/>
<evidence type="ECO:0000256" key="7">
    <source>
        <dbReference type="ARBA" id="ARBA00022691"/>
    </source>
</evidence>
<comment type="subcellular location">
    <subcellularLocation>
        <location evidence="2">Cytoplasm</location>
    </subcellularLocation>
    <subcellularLocation>
        <location evidence="1">Nucleus</location>
    </subcellularLocation>
</comment>
<dbReference type="InterPro" id="IPR029063">
    <property type="entry name" value="SAM-dependent_MTases_sf"/>
</dbReference>
<dbReference type="Gene3D" id="3.40.50.150">
    <property type="entry name" value="Vaccinia Virus protein VP39"/>
    <property type="match status" value="1"/>
</dbReference>
<gene>
    <name evidence="11" type="ORF">OE88DRAFT_1719714</name>
</gene>
<dbReference type="PANTHER" id="PTHR14614">
    <property type="entry name" value="HEPATOCELLULAR CARCINOMA-ASSOCIATED ANTIGEN"/>
    <property type="match status" value="1"/>
</dbReference>
<name>A0A5C3MWJ0_9AGAM</name>
<dbReference type="GO" id="GO:0005634">
    <property type="term" value="C:nucleus"/>
    <property type="evidence" value="ECO:0007669"/>
    <property type="project" value="UniProtKB-SubCell"/>
</dbReference>
<protein>
    <recommendedName>
        <fullName evidence="3">protein-histidine N-methyltransferase</fullName>
        <ecNumber evidence="3">2.1.1.85</ecNumber>
    </recommendedName>
</protein>
<dbReference type="OrthoDB" id="1723750at2759"/>
<evidence type="ECO:0000256" key="10">
    <source>
        <dbReference type="SAM" id="MobiDB-lite"/>
    </source>
</evidence>
<organism evidence="11 12">
    <name type="scientific">Heliocybe sulcata</name>
    <dbReference type="NCBI Taxonomy" id="5364"/>
    <lineage>
        <taxon>Eukaryota</taxon>
        <taxon>Fungi</taxon>
        <taxon>Dikarya</taxon>
        <taxon>Basidiomycota</taxon>
        <taxon>Agaricomycotina</taxon>
        <taxon>Agaricomycetes</taxon>
        <taxon>Gloeophyllales</taxon>
        <taxon>Gloeophyllaceae</taxon>
        <taxon>Heliocybe</taxon>
    </lineage>
</organism>
<feature type="region of interest" description="Disordered" evidence="10">
    <location>
        <begin position="1"/>
        <end position="40"/>
    </location>
</feature>
<keyword evidence="12" id="KW-1185">Reference proteome</keyword>
<feature type="compositionally biased region" description="Basic and acidic residues" evidence="10">
    <location>
        <begin position="21"/>
        <end position="32"/>
    </location>
</feature>
<dbReference type="GO" id="GO:0018064">
    <property type="term" value="F:protein-L-histidine N-tele-methyltransferase activity"/>
    <property type="evidence" value="ECO:0007669"/>
    <property type="project" value="UniProtKB-EC"/>
</dbReference>
<proteinExistence type="inferred from homology"/>
<dbReference type="SUPFAM" id="SSF53335">
    <property type="entry name" value="S-adenosyl-L-methionine-dependent methyltransferases"/>
    <property type="match status" value="1"/>
</dbReference>
<sequence>MFKFDFDLQDDLDDTGAFNSSEDRLGEKEKTGTKGPSAPEAAFAEVPLEQLLGSLPPLVSYSLLNIPVSSGQGLDLPRRDLFDARFQLLSRSQLDEPETGDEAGTDKESSTALQFLDAPSDLVPGVYEGGLKTWECSLDLAVYMDEQRISYRGKCILELGCGTAVPSLYILSKLFSEQSEDPAPETQIHLQDYNRSVLELITLPNVLLTWYLSPAALSYREKLSEDDAPRPNELPVTPELTAAFLASLASLNITLRFFSGSWESFDLSSTGGKYNIVLTSETIYRTDSLGSLIQLLSDTQGHCDLETLTEAKLSLSASQNQDTALCLIAAKVLYFGVGGGVSEFTRAVEDPTAYAYEGRRRRKGKVRTVWEKTGGVGRKVLQVEWE</sequence>
<dbReference type="Proteomes" id="UP000305948">
    <property type="component" value="Unassembled WGS sequence"/>
</dbReference>
<reference evidence="11 12" key="1">
    <citation type="journal article" date="2019" name="Nat. Ecol. Evol.">
        <title>Megaphylogeny resolves global patterns of mushroom evolution.</title>
        <authorList>
            <person name="Varga T."/>
            <person name="Krizsan K."/>
            <person name="Foldi C."/>
            <person name="Dima B."/>
            <person name="Sanchez-Garcia M."/>
            <person name="Sanchez-Ramirez S."/>
            <person name="Szollosi G.J."/>
            <person name="Szarkandi J.G."/>
            <person name="Papp V."/>
            <person name="Albert L."/>
            <person name="Andreopoulos W."/>
            <person name="Angelini C."/>
            <person name="Antonin V."/>
            <person name="Barry K.W."/>
            <person name="Bougher N.L."/>
            <person name="Buchanan P."/>
            <person name="Buyck B."/>
            <person name="Bense V."/>
            <person name="Catcheside P."/>
            <person name="Chovatia M."/>
            <person name="Cooper J."/>
            <person name="Damon W."/>
            <person name="Desjardin D."/>
            <person name="Finy P."/>
            <person name="Geml J."/>
            <person name="Haridas S."/>
            <person name="Hughes K."/>
            <person name="Justo A."/>
            <person name="Karasinski D."/>
            <person name="Kautmanova I."/>
            <person name="Kiss B."/>
            <person name="Kocsube S."/>
            <person name="Kotiranta H."/>
            <person name="LaButti K.M."/>
            <person name="Lechner B.E."/>
            <person name="Liimatainen K."/>
            <person name="Lipzen A."/>
            <person name="Lukacs Z."/>
            <person name="Mihaltcheva S."/>
            <person name="Morgado L.N."/>
            <person name="Niskanen T."/>
            <person name="Noordeloos M.E."/>
            <person name="Ohm R.A."/>
            <person name="Ortiz-Santana B."/>
            <person name="Ovrebo C."/>
            <person name="Racz N."/>
            <person name="Riley R."/>
            <person name="Savchenko A."/>
            <person name="Shiryaev A."/>
            <person name="Soop K."/>
            <person name="Spirin V."/>
            <person name="Szebenyi C."/>
            <person name="Tomsovsky M."/>
            <person name="Tulloss R.E."/>
            <person name="Uehling J."/>
            <person name="Grigoriev I.V."/>
            <person name="Vagvolgyi C."/>
            <person name="Papp T."/>
            <person name="Martin F.M."/>
            <person name="Miettinen O."/>
            <person name="Hibbett D.S."/>
            <person name="Nagy L.G."/>
        </authorList>
    </citation>
    <scope>NUCLEOTIDE SEQUENCE [LARGE SCALE GENOMIC DNA]</scope>
    <source>
        <strain evidence="11 12">OMC1185</strain>
    </source>
</reference>
<dbReference type="PANTHER" id="PTHR14614:SF39">
    <property type="entry name" value="HISTIDINE PROTEIN METHYLTRANSFERASE 1 HOMOLOG"/>
    <property type="match status" value="1"/>
</dbReference>
<keyword evidence="6" id="KW-0808">Transferase</keyword>
<dbReference type="InterPro" id="IPR019410">
    <property type="entry name" value="Methyltransf_16"/>
</dbReference>
<keyword evidence="7" id="KW-0949">S-adenosyl-L-methionine</keyword>
<evidence type="ECO:0000256" key="4">
    <source>
        <dbReference type="ARBA" id="ARBA00022490"/>
    </source>
</evidence>
<evidence type="ECO:0000256" key="8">
    <source>
        <dbReference type="ARBA" id="ARBA00023242"/>
    </source>
</evidence>
<evidence type="ECO:0000256" key="3">
    <source>
        <dbReference type="ARBA" id="ARBA00012533"/>
    </source>
</evidence>
<dbReference type="EMBL" id="ML213516">
    <property type="protein sequence ID" value="TFK49232.1"/>
    <property type="molecule type" value="Genomic_DNA"/>
</dbReference>
<evidence type="ECO:0000256" key="2">
    <source>
        <dbReference type="ARBA" id="ARBA00004496"/>
    </source>
</evidence>
<dbReference type="STRING" id="5364.A0A5C3MWJ0"/>
<keyword evidence="8" id="KW-0539">Nucleus</keyword>
<evidence type="ECO:0000256" key="5">
    <source>
        <dbReference type="ARBA" id="ARBA00022603"/>
    </source>
</evidence>
<keyword evidence="4" id="KW-0963">Cytoplasm</keyword>
<keyword evidence="5" id="KW-0489">Methyltransferase</keyword>
<comment type="similarity">
    <text evidence="9">Belongs to the methyltransferase superfamily. METTL18 family.</text>
</comment>
<evidence type="ECO:0000256" key="9">
    <source>
        <dbReference type="ARBA" id="ARBA00038126"/>
    </source>
</evidence>
<dbReference type="GO" id="GO:0032259">
    <property type="term" value="P:methylation"/>
    <property type="evidence" value="ECO:0007669"/>
    <property type="project" value="UniProtKB-KW"/>
</dbReference>